<organism evidence="1 2">
    <name type="scientific">Streptomyces chiangmaiensis</name>
    <dbReference type="NCBI Taxonomy" id="766497"/>
    <lineage>
        <taxon>Bacteria</taxon>
        <taxon>Bacillati</taxon>
        <taxon>Actinomycetota</taxon>
        <taxon>Actinomycetes</taxon>
        <taxon>Kitasatosporales</taxon>
        <taxon>Streptomycetaceae</taxon>
        <taxon>Streptomyces</taxon>
    </lineage>
</organism>
<name>A0ABU7FTV0_9ACTN</name>
<proteinExistence type="predicted"/>
<protein>
    <submittedName>
        <fullName evidence="1">Uncharacterized protein</fullName>
    </submittedName>
</protein>
<comment type="caution">
    <text evidence="1">The sequence shown here is derived from an EMBL/GenBank/DDBJ whole genome shotgun (WGS) entry which is preliminary data.</text>
</comment>
<gene>
    <name evidence="1" type="ORF">VXC91_34550</name>
</gene>
<dbReference type="Proteomes" id="UP001333996">
    <property type="component" value="Unassembled WGS sequence"/>
</dbReference>
<dbReference type="RefSeq" id="WP_329511313.1">
    <property type="nucleotide sequence ID" value="NZ_BAAAYZ010000007.1"/>
</dbReference>
<keyword evidence="2" id="KW-1185">Reference proteome</keyword>
<dbReference type="EMBL" id="JAYWVC010000189">
    <property type="protein sequence ID" value="MED7826923.1"/>
    <property type="molecule type" value="Genomic_DNA"/>
</dbReference>
<reference evidence="1" key="1">
    <citation type="submission" date="2024-01" db="EMBL/GenBank/DDBJ databases">
        <title>First draft genome sequence data of TA4-1, the type strain of Gram-positive actinobacterium Streptomyces chiangmaiensis.</title>
        <authorList>
            <person name="Yasawong M."/>
            <person name="Nantapong N."/>
        </authorList>
    </citation>
    <scope>NUCLEOTIDE SEQUENCE</scope>
    <source>
        <strain evidence="1">TA4-1</strain>
    </source>
</reference>
<evidence type="ECO:0000313" key="2">
    <source>
        <dbReference type="Proteomes" id="UP001333996"/>
    </source>
</evidence>
<evidence type="ECO:0000313" key="1">
    <source>
        <dbReference type="EMBL" id="MED7826923.1"/>
    </source>
</evidence>
<sequence>MTDQPLFPAPPRTEPPQRGFRYEVFDEDAAFLEGFDDIETAADTWCPYESWLVDSDARRAYEPGDWPINGNPAIGVALTNEGATS</sequence>
<accession>A0ABU7FTV0</accession>